<keyword evidence="3" id="KW-1185">Reference proteome</keyword>
<feature type="non-terminal residue" evidence="2">
    <location>
        <position position="79"/>
    </location>
</feature>
<reference evidence="2 3" key="1">
    <citation type="submission" date="2018-03" db="EMBL/GenBank/DDBJ databases">
        <title>Genotypic and phenotypic analysis of antagonistic Bacillus spp. isolated from rhizosphere soil of plants in Tibet.</title>
        <authorList>
            <person name="Borriss R."/>
            <person name="Lasch P."/>
            <person name="Wu L."/>
            <person name="Wu H."/>
            <person name="Gao X."/>
        </authorList>
    </citation>
    <scope>NUCLEOTIDE SEQUENCE [LARGE SCALE GENOMIC DNA]</scope>
    <source>
        <strain evidence="2 3">NMSW16</strain>
    </source>
</reference>
<organism evidence="2 3">
    <name type="scientific">Bacillus wiedmannii</name>
    <dbReference type="NCBI Taxonomy" id="1890302"/>
    <lineage>
        <taxon>Bacteria</taxon>
        <taxon>Bacillati</taxon>
        <taxon>Bacillota</taxon>
        <taxon>Bacilli</taxon>
        <taxon>Bacillales</taxon>
        <taxon>Bacillaceae</taxon>
        <taxon>Bacillus</taxon>
        <taxon>Bacillus cereus group</taxon>
    </lineage>
</organism>
<accession>A0ABX5DJ94</accession>
<proteinExistence type="predicted"/>
<protein>
    <submittedName>
        <fullName evidence="2">Uncharacterized protein</fullName>
    </submittedName>
</protein>
<dbReference type="Proteomes" id="UP000239236">
    <property type="component" value="Unassembled WGS sequence"/>
</dbReference>
<feature type="region of interest" description="Disordered" evidence="1">
    <location>
        <begin position="25"/>
        <end position="79"/>
    </location>
</feature>
<comment type="caution">
    <text evidence="2">The sequence shown here is derived from an EMBL/GenBank/DDBJ whole genome shotgun (WGS) entry which is preliminary data.</text>
</comment>
<evidence type="ECO:0000313" key="2">
    <source>
        <dbReference type="EMBL" id="PRT33762.1"/>
    </source>
</evidence>
<gene>
    <name evidence="2" type="ORF">C6357_31540</name>
</gene>
<evidence type="ECO:0000256" key="1">
    <source>
        <dbReference type="SAM" id="MobiDB-lite"/>
    </source>
</evidence>
<evidence type="ECO:0000313" key="3">
    <source>
        <dbReference type="Proteomes" id="UP000239236"/>
    </source>
</evidence>
<dbReference type="EMBL" id="PVRR01000030">
    <property type="protein sequence ID" value="PRT33762.1"/>
    <property type="molecule type" value="Genomic_DNA"/>
</dbReference>
<feature type="compositionally biased region" description="Polar residues" evidence="1">
    <location>
        <begin position="47"/>
        <end position="79"/>
    </location>
</feature>
<sequence length="79" mass="8794">MYQFCSNQKNIKQPKFRLFNINPIPFYTPPRSKKNPTVSSEAAHISPKTQENSTVSSEAAHTSPKTQENSTVSSEAAHT</sequence>
<name>A0ABX5DJ94_9BACI</name>